<dbReference type="EMBL" id="PGOL01000132">
    <property type="protein sequence ID" value="PKI76034.1"/>
    <property type="molecule type" value="Genomic_DNA"/>
</dbReference>
<comment type="caution">
    <text evidence="1">The sequence shown here is derived from an EMBL/GenBank/DDBJ whole genome shotgun (WGS) entry which is preliminary data.</text>
</comment>
<organism evidence="1 2">
    <name type="scientific">Punica granatum</name>
    <name type="common">Pomegranate</name>
    <dbReference type="NCBI Taxonomy" id="22663"/>
    <lineage>
        <taxon>Eukaryota</taxon>
        <taxon>Viridiplantae</taxon>
        <taxon>Streptophyta</taxon>
        <taxon>Embryophyta</taxon>
        <taxon>Tracheophyta</taxon>
        <taxon>Spermatophyta</taxon>
        <taxon>Magnoliopsida</taxon>
        <taxon>eudicotyledons</taxon>
        <taxon>Gunneridae</taxon>
        <taxon>Pentapetalae</taxon>
        <taxon>rosids</taxon>
        <taxon>malvids</taxon>
        <taxon>Myrtales</taxon>
        <taxon>Lythraceae</taxon>
        <taxon>Punica</taxon>
    </lineage>
</organism>
<evidence type="ECO:0000313" key="1">
    <source>
        <dbReference type="EMBL" id="PKI76034.1"/>
    </source>
</evidence>
<keyword evidence="2" id="KW-1185">Reference proteome</keyword>
<protein>
    <submittedName>
        <fullName evidence="1">Uncharacterized protein</fullName>
    </submittedName>
</protein>
<proteinExistence type="predicted"/>
<feature type="non-terminal residue" evidence="1">
    <location>
        <position position="65"/>
    </location>
</feature>
<name>A0A2I0L5Q9_PUNGR</name>
<evidence type="ECO:0000313" key="2">
    <source>
        <dbReference type="Proteomes" id="UP000233551"/>
    </source>
</evidence>
<dbReference type="AlphaFoldDB" id="A0A2I0L5Q9"/>
<gene>
    <name evidence="1" type="ORF">CRG98_003584</name>
</gene>
<dbReference type="Proteomes" id="UP000233551">
    <property type="component" value="Unassembled WGS sequence"/>
</dbReference>
<sequence length="65" mass="6978">MSSSPRFLRYPSDEANPSEPSYCFPRWQPLSLFSHLSFSATSVSSAAATSPASAAALLLPTEVKE</sequence>
<accession>A0A2I0L5Q9</accession>
<reference evidence="1 2" key="1">
    <citation type="submission" date="2017-11" db="EMBL/GenBank/DDBJ databases">
        <title>De-novo sequencing of pomegranate (Punica granatum L.) genome.</title>
        <authorList>
            <person name="Akparov Z."/>
            <person name="Amiraslanov A."/>
            <person name="Hajiyeva S."/>
            <person name="Abbasov M."/>
            <person name="Kaur K."/>
            <person name="Hamwieh A."/>
            <person name="Solovyev V."/>
            <person name="Salamov A."/>
            <person name="Braich B."/>
            <person name="Kosarev P."/>
            <person name="Mahmoud A."/>
            <person name="Hajiyev E."/>
            <person name="Babayeva S."/>
            <person name="Izzatullayeva V."/>
            <person name="Mammadov A."/>
            <person name="Mammadov A."/>
            <person name="Sharifova S."/>
            <person name="Ojaghi J."/>
            <person name="Eynullazada K."/>
            <person name="Bayramov B."/>
            <person name="Abdulazimova A."/>
            <person name="Shahmuradov I."/>
        </authorList>
    </citation>
    <scope>NUCLEOTIDE SEQUENCE [LARGE SCALE GENOMIC DNA]</scope>
    <source>
        <strain evidence="2">cv. AG2017</strain>
        <tissue evidence="1">Leaf</tissue>
    </source>
</reference>